<feature type="non-terminal residue" evidence="1">
    <location>
        <position position="1"/>
    </location>
</feature>
<gene>
    <name evidence="1" type="ORF">GCK32_019116</name>
</gene>
<dbReference type="EMBL" id="WIXE01006262">
    <property type="protein sequence ID" value="KAK5981445.1"/>
    <property type="molecule type" value="Genomic_DNA"/>
</dbReference>
<protein>
    <submittedName>
        <fullName evidence="1">Uncharacterized protein</fullName>
    </submittedName>
</protein>
<proteinExistence type="predicted"/>
<keyword evidence="2" id="KW-1185">Reference proteome</keyword>
<name>A0AAN8G1I5_TRICO</name>
<comment type="caution">
    <text evidence="1">The sequence shown here is derived from an EMBL/GenBank/DDBJ whole genome shotgun (WGS) entry which is preliminary data.</text>
</comment>
<accession>A0AAN8G1I5</accession>
<organism evidence="1 2">
    <name type="scientific">Trichostrongylus colubriformis</name>
    <name type="common">Black scour worm</name>
    <dbReference type="NCBI Taxonomy" id="6319"/>
    <lineage>
        <taxon>Eukaryota</taxon>
        <taxon>Metazoa</taxon>
        <taxon>Ecdysozoa</taxon>
        <taxon>Nematoda</taxon>
        <taxon>Chromadorea</taxon>
        <taxon>Rhabditida</taxon>
        <taxon>Rhabditina</taxon>
        <taxon>Rhabditomorpha</taxon>
        <taxon>Strongyloidea</taxon>
        <taxon>Trichostrongylidae</taxon>
        <taxon>Trichostrongylus</taxon>
    </lineage>
</organism>
<feature type="non-terminal residue" evidence="1">
    <location>
        <position position="168"/>
    </location>
</feature>
<sequence length="168" mass="19065">DAVFTNVLVSSKATRSSSLQLNRSPRFPRSVAIARHLCNAIFHISNLWLLSNRISLASAQQFFSVMRDDAVSLPSKMKHQRARKTPNGLTPNHISNIRVAAEAADIEIHEHFKFRLETYKTWAYCISRKSCPEILVDGFKSDLSNDFTLMINWLAITNEESRSILESS</sequence>
<dbReference type="Proteomes" id="UP001331761">
    <property type="component" value="Unassembled WGS sequence"/>
</dbReference>
<evidence type="ECO:0000313" key="1">
    <source>
        <dbReference type="EMBL" id="KAK5981445.1"/>
    </source>
</evidence>
<dbReference type="AlphaFoldDB" id="A0AAN8G1I5"/>
<evidence type="ECO:0000313" key="2">
    <source>
        <dbReference type="Proteomes" id="UP001331761"/>
    </source>
</evidence>
<reference evidence="1 2" key="1">
    <citation type="submission" date="2019-10" db="EMBL/GenBank/DDBJ databases">
        <title>Assembly and Annotation for the nematode Trichostrongylus colubriformis.</title>
        <authorList>
            <person name="Martin J."/>
        </authorList>
    </citation>
    <scope>NUCLEOTIDE SEQUENCE [LARGE SCALE GENOMIC DNA]</scope>
    <source>
        <strain evidence="1">G859</strain>
        <tissue evidence="1">Whole worm</tissue>
    </source>
</reference>